<dbReference type="Proteomes" id="UP000192486">
    <property type="component" value="Chromosome"/>
</dbReference>
<reference evidence="3 4" key="1">
    <citation type="submission" date="2016-04" db="EMBL/GenBank/DDBJ databases">
        <title>Comparative Genomics and Epigenetics of Sporosarcina ureae.</title>
        <authorList>
            <person name="Oliver A.S."/>
            <person name="Cooper K.K."/>
        </authorList>
    </citation>
    <scope>NUCLEOTIDE SEQUENCE [LARGE SCALE GENOMIC DNA]</scope>
    <source>
        <strain evidence="3 4">S204</strain>
    </source>
</reference>
<evidence type="ECO:0000313" key="4">
    <source>
        <dbReference type="Proteomes" id="UP000192486"/>
    </source>
</evidence>
<dbReference type="PANTHER" id="PTHR46558:SF11">
    <property type="entry name" value="HTH-TYPE TRANSCRIPTIONAL REGULATOR XRE"/>
    <property type="match status" value="1"/>
</dbReference>
<name>A0ABM6JW68_SPOUR</name>
<dbReference type="InterPro" id="IPR001387">
    <property type="entry name" value="Cro/C1-type_HTH"/>
</dbReference>
<gene>
    <name evidence="3" type="ORF">SporoS204_09825</name>
</gene>
<dbReference type="RefSeq" id="WP_029053379.1">
    <property type="nucleotide sequence ID" value="NZ_CP015108.1"/>
</dbReference>
<evidence type="ECO:0000259" key="2">
    <source>
        <dbReference type="PROSITE" id="PS50943"/>
    </source>
</evidence>
<evidence type="ECO:0000256" key="1">
    <source>
        <dbReference type="ARBA" id="ARBA00023125"/>
    </source>
</evidence>
<proteinExistence type="predicted"/>
<sequence length="366" mass="42442">MLQIGTVILQQRKRLQITQDTLASYCQVSKASVSKWEKGLSYPDITLLPKIASYFELTVDELLGYERQLSKEAIQHHYYEFASRFGKESFESVFIDIEEQVKLYYHDSAFLLQMSILLLNHHMLSSDSSSVLQKTNRWLERIRKVSEDVWVLRQANSLQATISLMQSNPNTTLELLDGVIKPSIGDEILLATAHEQLGDQEEAMRVIQVMMYQNIIQLVGSSPLYLRLSASNQQAFDDTIHRMNGLIELYALRTLHPNMCLQFYFSVAQCAALSVNRELLYPYLNKYVDICVHDLLPFSLRGDEYFNLLEDWLEQLDLGANALRNTEIIKRSIIESMDADFFEPFKQEDEMQELRQRLRFGLEGRS</sequence>
<feature type="domain" description="HTH cro/C1-type" evidence="2">
    <location>
        <begin position="8"/>
        <end position="62"/>
    </location>
</feature>
<dbReference type="SUPFAM" id="SSF47413">
    <property type="entry name" value="lambda repressor-like DNA-binding domains"/>
    <property type="match status" value="1"/>
</dbReference>
<dbReference type="Gene3D" id="1.10.260.40">
    <property type="entry name" value="lambda repressor-like DNA-binding domains"/>
    <property type="match status" value="1"/>
</dbReference>
<dbReference type="PROSITE" id="PS50943">
    <property type="entry name" value="HTH_CROC1"/>
    <property type="match status" value="1"/>
</dbReference>
<dbReference type="EMBL" id="CP015108">
    <property type="protein sequence ID" value="ARF14415.1"/>
    <property type="molecule type" value="Genomic_DNA"/>
</dbReference>
<organism evidence="3 4">
    <name type="scientific">Sporosarcina ureae</name>
    <dbReference type="NCBI Taxonomy" id="1571"/>
    <lineage>
        <taxon>Bacteria</taxon>
        <taxon>Bacillati</taxon>
        <taxon>Bacillota</taxon>
        <taxon>Bacilli</taxon>
        <taxon>Bacillales</taxon>
        <taxon>Caryophanaceae</taxon>
        <taxon>Sporosarcina</taxon>
    </lineage>
</organism>
<dbReference type="SMART" id="SM00530">
    <property type="entry name" value="HTH_XRE"/>
    <property type="match status" value="1"/>
</dbReference>
<dbReference type="InterPro" id="IPR010982">
    <property type="entry name" value="Lambda_DNA-bd_dom_sf"/>
</dbReference>
<accession>A0ABM6JW68</accession>
<dbReference type="PANTHER" id="PTHR46558">
    <property type="entry name" value="TRACRIPTIONAL REGULATORY PROTEIN-RELATED-RELATED"/>
    <property type="match status" value="1"/>
</dbReference>
<keyword evidence="4" id="KW-1185">Reference proteome</keyword>
<evidence type="ECO:0000313" key="3">
    <source>
        <dbReference type="EMBL" id="ARF14415.1"/>
    </source>
</evidence>
<dbReference type="Pfam" id="PF01381">
    <property type="entry name" value="HTH_3"/>
    <property type="match status" value="1"/>
</dbReference>
<dbReference type="CDD" id="cd00093">
    <property type="entry name" value="HTH_XRE"/>
    <property type="match status" value="1"/>
</dbReference>
<keyword evidence="1" id="KW-0238">DNA-binding</keyword>
<protein>
    <recommendedName>
        <fullName evidence="2">HTH cro/C1-type domain-containing protein</fullName>
    </recommendedName>
</protein>